<dbReference type="Gene3D" id="3.40.50.1100">
    <property type="match status" value="1"/>
</dbReference>
<name>A0ABT4Q582_9BACL</name>
<gene>
    <name evidence="1" type="ORF">O9H85_06220</name>
</gene>
<organism evidence="1 2">
    <name type="scientific">Paenibacillus gyeongsangnamensis</name>
    <dbReference type="NCBI Taxonomy" id="3388067"/>
    <lineage>
        <taxon>Bacteria</taxon>
        <taxon>Bacillati</taxon>
        <taxon>Bacillota</taxon>
        <taxon>Bacilli</taxon>
        <taxon>Bacillales</taxon>
        <taxon>Paenibacillaceae</taxon>
        <taxon>Paenibacillus</taxon>
    </lineage>
</organism>
<comment type="caution">
    <text evidence="1">The sequence shown here is derived from an EMBL/GenBank/DDBJ whole genome shotgun (WGS) entry which is preliminary data.</text>
</comment>
<evidence type="ECO:0008006" key="3">
    <source>
        <dbReference type="Google" id="ProtNLM"/>
    </source>
</evidence>
<proteinExistence type="predicted"/>
<dbReference type="InterPro" id="IPR036052">
    <property type="entry name" value="TrpB-like_PALP_sf"/>
</dbReference>
<evidence type="ECO:0000313" key="2">
    <source>
        <dbReference type="Proteomes" id="UP001527882"/>
    </source>
</evidence>
<protein>
    <recommendedName>
        <fullName evidence="3">Tryptophan synthase beta chain-like PALP domain-containing protein</fullName>
    </recommendedName>
</protein>
<dbReference type="EMBL" id="JAQAGZ010000003">
    <property type="protein sequence ID" value="MCZ8512027.1"/>
    <property type="molecule type" value="Genomic_DNA"/>
</dbReference>
<sequence length="171" mass="19112">MKFRCVDCGTKWTEKEIVNPFLCRCGGLLDVMQDLEALDGERLRELFQARLSERITPYASGVWRYKELIAPELPLEALVTRFEGNTALFRAASGLEQSVGVRKLWFKAQSGNPSGSFKDNGMTAAVSYGKAMGYTRFTCFHRQYGILPGDVCGGSRRRGARFFARSFGSAE</sequence>
<keyword evidence="2" id="KW-1185">Reference proteome</keyword>
<evidence type="ECO:0000313" key="1">
    <source>
        <dbReference type="EMBL" id="MCZ8512027.1"/>
    </source>
</evidence>
<reference evidence="1 2" key="1">
    <citation type="submission" date="2022-12" db="EMBL/GenBank/DDBJ databases">
        <title>Draft genome sequence of Paenibacillus sp. dW9.</title>
        <authorList>
            <person name="Choi E.-W."/>
            <person name="Kim D.-U."/>
        </authorList>
    </citation>
    <scope>NUCLEOTIDE SEQUENCE [LARGE SCALE GENOMIC DNA]</scope>
    <source>
        <strain evidence="2">dW9</strain>
    </source>
</reference>
<dbReference type="RefSeq" id="WP_269880417.1">
    <property type="nucleotide sequence ID" value="NZ_JAQAGZ010000003.1"/>
</dbReference>
<accession>A0ABT4Q582</accession>
<dbReference type="Proteomes" id="UP001527882">
    <property type="component" value="Unassembled WGS sequence"/>
</dbReference>
<dbReference type="SUPFAM" id="SSF53686">
    <property type="entry name" value="Tryptophan synthase beta subunit-like PLP-dependent enzymes"/>
    <property type="match status" value="1"/>
</dbReference>